<evidence type="ECO:0000313" key="3">
    <source>
        <dbReference type="Proteomes" id="UP001175271"/>
    </source>
</evidence>
<keyword evidence="1" id="KW-0472">Membrane</keyword>
<organism evidence="2 3">
    <name type="scientific">Steinernema hermaphroditum</name>
    <dbReference type="NCBI Taxonomy" id="289476"/>
    <lineage>
        <taxon>Eukaryota</taxon>
        <taxon>Metazoa</taxon>
        <taxon>Ecdysozoa</taxon>
        <taxon>Nematoda</taxon>
        <taxon>Chromadorea</taxon>
        <taxon>Rhabditida</taxon>
        <taxon>Tylenchina</taxon>
        <taxon>Panagrolaimomorpha</taxon>
        <taxon>Strongyloidoidea</taxon>
        <taxon>Steinernematidae</taxon>
        <taxon>Steinernema</taxon>
    </lineage>
</organism>
<dbReference type="EMBL" id="JAUCMV010000001">
    <property type="protein sequence ID" value="KAK0427824.1"/>
    <property type="molecule type" value="Genomic_DNA"/>
</dbReference>
<evidence type="ECO:0000256" key="1">
    <source>
        <dbReference type="SAM" id="Phobius"/>
    </source>
</evidence>
<comment type="caution">
    <text evidence="2">The sequence shown here is derived from an EMBL/GenBank/DDBJ whole genome shotgun (WGS) entry which is preliminary data.</text>
</comment>
<keyword evidence="1" id="KW-0812">Transmembrane</keyword>
<gene>
    <name evidence="2" type="ORF">QR680_010442</name>
</gene>
<protein>
    <submittedName>
        <fullName evidence="2">Uncharacterized protein</fullName>
    </submittedName>
</protein>
<dbReference type="AlphaFoldDB" id="A0AA39IRG3"/>
<reference evidence="2" key="1">
    <citation type="submission" date="2023-06" db="EMBL/GenBank/DDBJ databases">
        <title>Genomic analysis of the entomopathogenic nematode Steinernema hermaphroditum.</title>
        <authorList>
            <person name="Schwarz E.M."/>
            <person name="Heppert J.K."/>
            <person name="Baniya A."/>
            <person name="Schwartz H.T."/>
            <person name="Tan C.-H."/>
            <person name="Antoshechkin I."/>
            <person name="Sternberg P.W."/>
            <person name="Goodrich-Blair H."/>
            <person name="Dillman A.R."/>
        </authorList>
    </citation>
    <scope>NUCLEOTIDE SEQUENCE</scope>
    <source>
        <strain evidence="2">PS9179</strain>
        <tissue evidence="2">Whole animal</tissue>
    </source>
</reference>
<keyword evidence="3" id="KW-1185">Reference proteome</keyword>
<sequence length="230" mass="26035">MDLLNSTLSAPRDPPIPEPSVVSWFKVTVIVCLVLAVFVLVVLVCTFRSECYLHKLIKRRRVNPDTMQTAYVTPSLVWNSANPQPPLEATKEHGLSKRFSSDFEGDEISLETFDHYIPRYLNTEDHLREEQPRPVSVGRYILNPQCFHGSSAIEFFFTASIGLGVQGVESRPNNWHCSPITPQITKSFKFVCINYPSTRIANELKRESKSASEIQISSFSTNYATNYANT</sequence>
<dbReference type="Proteomes" id="UP001175271">
    <property type="component" value="Unassembled WGS sequence"/>
</dbReference>
<proteinExistence type="predicted"/>
<feature type="transmembrane region" description="Helical" evidence="1">
    <location>
        <begin position="24"/>
        <end position="47"/>
    </location>
</feature>
<name>A0AA39IRG3_9BILA</name>
<evidence type="ECO:0000313" key="2">
    <source>
        <dbReference type="EMBL" id="KAK0427824.1"/>
    </source>
</evidence>
<accession>A0AA39IRG3</accession>
<keyword evidence="1" id="KW-1133">Transmembrane helix</keyword>